<proteinExistence type="predicted"/>
<comment type="caution">
    <text evidence="1">The sequence shown here is derived from an EMBL/GenBank/DDBJ whole genome shotgun (WGS) entry which is preliminary data.</text>
</comment>
<keyword evidence="2" id="KW-1185">Reference proteome</keyword>
<evidence type="ECO:0000313" key="2">
    <source>
        <dbReference type="Proteomes" id="UP001056120"/>
    </source>
</evidence>
<gene>
    <name evidence="1" type="ORF">L1987_30856</name>
</gene>
<protein>
    <submittedName>
        <fullName evidence="1">Uncharacterized protein</fullName>
    </submittedName>
</protein>
<reference evidence="1 2" key="2">
    <citation type="journal article" date="2022" name="Mol. Ecol. Resour.">
        <title>The genomes of chicory, endive, great burdock and yacon provide insights into Asteraceae paleo-polyploidization history and plant inulin production.</title>
        <authorList>
            <person name="Fan W."/>
            <person name="Wang S."/>
            <person name="Wang H."/>
            <person name="Wang A."/>
            <person name="Jiang F."/>
            <person name="Liu H."/>
            <person name="Zhao H."/>
            <person name="Xu D."/>
            <person name="Zhang Y."/>
        </authorList>
    </citation>
    <scope>NUCLEOTIDE SEQUENCE [LARGE SCALE GENOMIC DNA]</scope>
    <source>
        <strain evidence="2">cv. Yunnan</strain>
        <tissue evidence="1">Leaves</tissue>
    </source>
</reference>
<dbReference type="Proteomes" id="UP001056120">
    <property type="component" value="Linkage Group LG10"/>
</dbReference>
<evidence type="ECO:0000313" key="1">
    <source>
        <dbReference type="EMBL" id="KAI3802715.1"/>
    </source>
</evidence>
<accession>A0ACB9I5R7</accession>
<dbReference type="EMBL" id="CM042027">
    <property type="protein sequence ID" value="KAI3802715.1"/>
    <property type="molecule type" value="Genomic_DNA"/>
</dbReference>
<sequence length="144" mass="16672">MGTRQCLIRYRVWRWGTRRRTSRTSMTSKSIRHSIPDTYVGLLGWTGLPIHWLRDLLPNHGDKGILKPLQANIRVPNLILVCRVGYLLGECAENYKLHPQSSQIVSLISQTKTLTQIAHTKLDIECVCVCVIEREREREREILP</sequence>
<reference evidence="2" key="1">
    <citation type="journal article" date="2022" name="Mol. Ecol. Resour.">
        <title>The genomes of chicory, endive, great burdock and yacon provide insights into Asteraceae palaeo-polyploidization history and plant inulin production.</title>
        <authorList>
            <person name="Fan W."/>
            <person name="Wang S."/>
            <person name="Wang H."/>
            <person name="Wang A."/>
            <person name="Jiang F."/>
            <person name="Liu H."/>
            <person name="Zhao H."/>
            <person name="Xu D."/>
            <person name="Zhang Y."/>
        </authorList>
    </citation>
    <scope>NUCLEOTIDE SEQUENCE [LARGE SCALE GENOMIC DNA]</scope>
    <source>
        <strain evidence="2">cv. Yunnan</strain>
    </source>
</reference>
<name>A0ACB9I5R7_9ASTR</name>
<organism evidence="1 2">
    <name type="scientific">Smallanthus sonchifolius</name>
    <dbReference type="NCBI Taxonomy" id="185202"/>
    <lineage>
        <taxon>Eukaryota</taxon>
        <taxon>Viridiplantae</taxon>
        <taxon>Streptophyta</taxon>
        <taxon>Embryophyta</taxon>
        <taxon>Tracheophyta</taxon>
        <taxon>Spermatophyta</taxon>
        <taxon>Magnoliopsida</taxon>
        <taxon>eudicotyledons</taxon>
        <taxon>Gunneridae</taxon>
        <taxon>Pentapetalae</taxon>
        <taxon>asterids</taxon>
        <taxon>campanulids</taxon>
        <taxon>Asterales</taxon>
        <taxon>Asteraceae</taxon>
        <taxon>Asteroideae</taxon>
        <taxon>Heliantheae alliance</taxon>
        <taxon>Millerieae</taxon>
        <taxon>Smallanthus</taxon>
    </lineage>
</organism>